<protein>
    <submittedName>
        <fullName evidence="1">Uncharacterized protein</fullName>
    </submittedName>
</protein>
<reference evidence="1" key="2">
    <citation type="journal article" date="2015" name="Data Brief">
        <title>Shoot transcriptome of the giant reed, Arundo donax.</title>
        <authorList>
            <person name="Barrero R.A."/>
            <person name="Guerrero F.D."/>
            <person name="Moolhuijzen P."/>
            <person name="Goolsby J.A."/>
            <person name="Tidwell J."/>
            <person name="Bellgard S.E."/>
            <person name="Bellgard M.I."/>
        </authorList>
    </citation>
    <scope>NUCLEOTIDE SEQUENCE</scope>
    <source>
        <tissue evidence="1">Shoot tissue taken approximately 20 cm above the soil surface</tissue>
    </source>
</reference>
<evidence type="ECO:0000313" key="1">
    <source>
        <dbReference type="EMBL" id="JAE05340.1"/>
    </source>
</evidence>
<reference evidence="1" key="1">
    <citation type="submission" date="2014-09" db="EMBL/GenBank/DDBJ databases">
        <authorList>
            <person name="Magalhaes I.L.F."/>
            <person name="Oliveira U."/>
            <person name="Santos F.R."/>
            <person name="Vidigal T.H.D.A."/>
            <person name="Brescovit A.D."/>
            <person name="Santos A.J."/>
        </authorList>
    </citation>
    <scope>NUCLEOTIDE SEQUENCE</scope>
    <source>
        <tissue evidence="1">Shoot tissue taken approximately 20 cm above the soil surface</tissue>
    </source>
</reference>
<name>A0A0A9EX34_ARUDO</name>
<sequence>MSPLICTSNYQSHKPRIQSMNLPTSVNDNCPASYWKL</sequence>
<dbReference type="EMBL" id="GBRH01192556">
    <property type="protein sequence ID" value="JAE05340.1"/>
    <property type="molecule type" value="Transcribed_RNA"/>
</dbReference>
<organism evidence="1">
    <name type="scientific">Arundo donax</name>
    <name type="common">Giant reed</name>
    <name type="synonym">Donax arundinaceus</name>
    <dbReference type="NCBI Taxonomy" id="35708"/>
    <lineage>
        <taxon>Eukaryota</taxon>
        <taxon>Viridiplantae</taxon>
        <taxon>Streptophyta</taxon>
        <taxon>Embryophyta</taxon>
        <taxon>Tracheophyta</taxon>
        <taxon>Spermatophyta</taxon>
        <taxon>Magnoliopsida</taxon>
        <taxon>Liliopsida</taxon>
        <taxon>Poales</taxon>
        <taxon>Poaceae</taxon>
        <taxon>PACMAD clade</taxon>
        <taxon>Arundinoideae</taxon>
        <taxon>Arundineae</taxon>
        <taxon>Arundo</taxon>
    </lineage>
</organism>
<accession>A0A0A9EX34</accession>
<dbReference type="AlphaFoldDB" id="A0A0A9EX34"/>
<proteinExistence type="predicted"/>